<accession>A0A1V9G2I2</accession>
<name>A0A1V9G2I2_9BACT</name>
<evidence type="ECO:0000313" key="2">
    <source>
        <dbReference type="EMBL" id="OQP64787.1"/>
    </source>
</evidence>
<dbReference type="RefSeq" id="WP_081146600.1">
    <property type="nucleotide sequence ID" value="NZ_LVYD01000041.1"/>
</dbReference>
<dbReference type="STRING" id="1703345.A3860_18695"/>
<dbReference type="InterPro" id="IPR001509">
    <property type="entry name" value="Epimerase_deHydtase"/>
</dbReference>
<evidence type="ECO:0000259" key="1">
    <source>
        <dbReference type="Pfam" id="PF01370"/>
    </source>
</evidence>
<feature type="domain" description="NAD-dependent epimerase/dehydratase" evidence="1">
    <location>
        <begin position="3"/>
        <end position="215"/>
    </location>
</feature>
<dbReference type="Gene3D" id="3.40.50.720">
    <property type="entry name" value="NAD(P)-binding Rossmann-like Domain"/>
    <property type="match status" value="1"/>
</dbReference>
<dbReference type="AlphaFoldDB" id="A0A1V9G2I2"/>
<dbReference type="SUPFAM" id="SSF51735">
    <property type="entry name" value="NAD(P)-binding Rossmann-fold domains"/>
    <property type="match status" value="1"/>
</dbReference>
<dbReference type="Pfam" id="PF01370">
    <property type="entry name" value="Epimerase"/>
    <property type="match status" value="1"/>
</dbReference>
<dbReference type="EMBL" id="LVYD01000041">
    <property type="protein sequence ID" value="OQP64787.1"/>
    <property type="molecule type" value="Genomic_DNA"/>
</dbReference>
<keyword evidence="3" id="KW-1185">Reference proteome</keyword>
<proteinExistence type="predicted"/>
<gene>
    <name evidence="2" type="ORF">A3860_18695</name>
</gene>
<dbReference type="OrthoDB" id="9801056at2"/>
<evidence type="ECO:0000313" key="3">
    <source>
        <dbReference type="Proteomes" id="UP000192796"/>
    </source>
</evidence>
<organism evidence="2 3">
    <name type="scientific">Niastella vici</name>
    <dbReference type="NCBI Taxonomy" id="1703345"/>
    <lineage>
        <taxon>Bacteria</taxon>
        <taxon>Pseudomonadati</taxon>
        <taxon>Bacteroidota</taxon>
        <taxon>Chitinophagia</taxon>
        <taxon>Chitinophagales</taxon>
        <taxon>Chitinophagaceae</taxon>
        <taxon>Niastella</taxon>
    </lineage>
</organism>
<comment type="caution">
    <text evidence="2">The sequence shown here is derived from an EMBL/GenBank/DDBJ whole genome shotgun (WGS) entry which is preliminary data.</text>
</comment>
<dbReference type="Proteomes" id="UP000192796">
    <property type="component" value="Unassembled WGS sequence"/>
</dbReference>
<dbReference type="InterPro" id="IPR036291">
    <property type="entry name" value="NAD(P)-bd_dom_sf"/>
</dbReference>
<protein>
    <recommendedName>
        <fullName evidence="1">NAD-dependent epimerase/dehydratase domain-containing protein</fullName>
    </recommendedName>
</protein>
<sequence length="311" mass="35433">MKILITGGSSFTGYWFIKALKEKGHSITATFRGIQDQYAGLRKDRCNEVAKWAEIVWECSFGDEKFIKLLENKYDIICHHGAFVENYRSPDFDIAGAFAANSKACRTVIEKAKEQGVKRIILTGSVFEANEGAGSEPLVAFSPYGLSKTITWETFRHWCWKLNMPLGKFVIPNPFGPYEEPRFCNYLISSWIKGEIPEIKTPDYIRDNIHVTQLAIIYANWVGGNNFSAIEKIGPSGYIESQGTFAKRFAAEMQQRLPLTCAVKEGKQTTFDEPVFRVNTTNVLLADNEWDEKTAWDEIARYYKKTLLTKK</sequence>
<reference evidence="2 3" key="1">
    <citation type="submission" date="2016-03" db="EMBL/GenBank/DDBJ databases">
        <title>Niastella vici sp. nov., isolated from farmland soil.</title>
        <authorList>
            <person name="Chen L."/>
            <person name="Wang D."/>
            <person name="Yang S."/>
            <person name="Wang G."/>
        </authorList>
    </citation>
    <scope>NUCLEOTIDE SEQUENCE [LARGE SCALE GENOMIC DNA]</scope>
    <source>
        <strain evidence="2 3">DJ57</strain>
    </source>
</reference>